<dbReference type="Gene3D" id="2.40.70.10">
    <property type="entry name" value="Acid Proteases"/>
    <property type="match status" value="1"/>
</dbReference>
<dbReference type="PANTHER" id="PTHR13683">
    <property type="entry name" value="ASPARTYL PROTEASES"/>
    <property type="match status" value="1"/>
</dbReference>
<feature type="domain" description="Peptidase A1" evidence="2">
    <location>
        <begin position="61"/>
        <end position="202"/>
    </location>
</feature>
<comment type="similarity">
    <text evidence="1">Belongs to the peptidase A1 family.</text>
</comment>
<dbReference type="SUPFAM" id="SSF50630">
    <property type="entry name" value="Acid proteases"/>
    <property type="match status" value="1"/>
</dbReference>
<dbReference type="PROSITE" id="PS51767">
    <property type="entry name" value="PEPTIDASE_A1"/>
    <property type="match status" value="1"/>
</dbReference>
<evidence type="ECO:0000313" key="4">
    <source>
        <dbReference type="Proteomes" id="UP001172457"/>
    </source>
</evidence>
<gene>
    <name evidence="3" type="ORF">OSB04_025690</name>
</gene>
<dbReference type="AlphaFoldDB" id="A0AA38SP54"/>
<organism evidence="3 4">
    <name type="scientific">Centaurea solstitialis</name>
    <name type="common">yellow star-thistle</name>
    <dbReference type="NCBI Taxonomy" id="347529"/>
    <lineage>
        <taxon>Eukaryota</taxon>
        <taxon>Viridiplantae</taxon>
        <taxon>Streptophyta</taxon>
        <taxon>Embryophyta</taxon>
        <taxon>Tracheophyta</taxon>
        <taxon>Spermatophyta</taxon>
        <taxon>Magnoliopsida</taxon>
        <taxon>eudicotyledons</taxon>
        <taxon>Gunneridae</taxon>
        <taxon>Pentapetalae</taxon>
        <taxon>asterids</taxon>
        <taxon>campanulids</taxon>
        <taxon>Asterales</taxon>
        <taxon>Asteraceae</taxon>
        <taxon>Carduoideae</taxon>
        <taxon>Cardueae</taxon>
        <taxon>Centaureinae</taxon>
        <taxon>Centaurea</taxon>
    </lineage>
</organism>
<protein>
    <recommendedName>
        <fullName evidence="2">Peptidase A1 domain-containing protein</fullName>
    </recommendedName>
</protein>
<sequence>MFNKDMVKPLSVKEILTLDQDRFNSIRFRLTTNTHSKNDMLGTSKATLPYKFGITTGSGNYIVKVTLGNPKKDLSLIFDTDPIFEPAFSTTYSNISCIAPECSSLTFATENQPCTKSSSRCLYSATYGDRSFSVGHFGKDKFTLTSQDVIDDFYFGCGQDNKGLFRGVVGLLGLGPDKLSIVSQSADKYVKVFSICLPPQAS</sequence>
<accession>A0AA38SP54</accession>
<dbReference type="Proteomes" id="UP001172457">
    <property type="component" value="Chromosome 6"/>
</dbReference>
<proteinExistence type="inferred from homology"/>
<comment type="caution">
    <text evidence="3">The sequence shown here is derived from an EMBL/GenBank/DDBJ whole genome shotgun (WGS) entry which is preliminary data.</text>
</comment>
<dbReference type="PANTHER" id="PTHR13683:SF750">
    <property type="entry name" value="ASPARTYL PROTEASE AED1"/>
    <property type="match status" value="1"/>
</dbReference>
<dbReference type="EMBL" id="JARYMX010000006">
    <property type="protein sequence ID" value="KAJ9545983.1"/>
    <property type="molecule type" value="Genomic_DNA"/>
</dbReference>
<reference evidence="3" key="1">
    <citation type="submission" date="2023-03" db="EMBL/GenBank/DDBJ databases">
        <title>Chromosome-scale reference genome and RAD-based genetic map of yellow starthistle (Centaurea solstitialis) reveal putative structural variation and QTLs associated with invader traits.</title>
        <authorList>
            <person name="Reatini B."/>
            <person name="Cang F.A."/>
            <person name="Jiang Q."/>
            <person name="Mckibben M.T.W."/>
            <person name="Barker M.S."/>
            <person name="Rieseberg L.H."/>
            <person name="Dlugosch K.M."/>
        </authorList>
    </citation>
    <scope>NUCLEOTIDE SEQUENCE</scope>
    <source>
        <strain evidence="3">CAN-66</strain>
        <tissue evidence="3">Leaf</tissue>
    </source>
</reference>
<dbReference type="InterPro" id="IPR032861">
    <property type="entry name" value="TAXi_N"/>
</dbReference>
<evidence type="ECO:0000259" key="2">
    <source>
        <dbReference type="PROSITE" id="PS51767"/>
    </source>
</evidence>
<dbReference type="InterPro" id="IPR033121">
    <property type="entry name" value="PEPTIDASE_A1"/>
</dbReference>
<dbReference type="GO" id="GO:0006508">
    <property type="term" value="P:proteolysis"/>
    <property type="evidence" value="ECO:0007669"/>
    <property type="project" value="InterPro"/>
</dbReference>
<keyword evidence="4" id="KW-1185">Reference proteome</keyword>
<evidence type="ECO:0000313" key="3">
    <source>
        <dbReference type="EMBL" id="KAJ9545983.1"/>
    </source>
</evidence>
<dbReference type="GO" id="GO:0004190">
    <property type="term" value="F:aspartic-type endopeptidase activity"/>
    <property type="evidence" value="ECO:0007669"/>
    <property type="project" value="InterPro"/>
</dbReference>
<dbReference type="InterPro" id="IPR001461">
    <property type="entry name" value="Aspartic_peptidase_A1"/>
</dbReference>
<dbReference type="InterPro" id="IPR021109">
    <property type="entry name" value="Peptidase_aspartic_dom_sf"/>
</dbReference>
<name>A0AA38SP54_9ASTR</name>
<dbReference type="Pfam" id="PF14543">
    <property type="entry name" value="TAXi_N"/>
    <property type="match status" value="1"/>
</dbReference>
<evidence type="ECO:0000256" key="1">
    <source>
        <dbReference type="ARBA" id="ARBA00007447"/>
    </source>
</evidence>